<dbReference type="InterPro" id="IPR001738">
    <property type="entry name" value="Rab_escort"/>
</dbReference>
<evidence type="ECO:0000256" key="3">
    <source>
        <dbReference type="ARBA" id="ARBA00022468"/>
    </source>
</evidence>
<dbReference type="OrthoDB" id="1923006at2759"/>
<evidence type="ECO:0000313" key="9">
    <source>
        <dbReference type="Proteomes" id="UP000410492"/>
    </source>
</evidence>
<dbReference type="PIRSF" id="PIRSF016550">
    <property type="entry name" value="Rab_ger_ger_transf_A_euk"/>
    <property type="match status" value="1"/>
</dbReference>
<comment type="subcellular location">
    <subcellularLocation>
        <location evidence="1">Cytoplasm</location>
        <location evidence="1">Cytosol</location>
    </subcellularLocation>
</comment>
<evidence type="ECO:0000259" key="7">
    <source>
        <dbReference type="Pfam" id="PF22603"/>
    </source>
</evidence>
<evidence type="ECO:0000256" key="2">
    <source>
        <dbReference type="ARBA" id="ARBA00005593"/>
    </source>
</evidence>
<dbReference type="GO" id="GO:0005634">
    <property type="term" value="C:nucleus"/>
    <property type="evidence" value="ECO:0007669"/>
    <property type="project" value="TreeGrafter"/>
</dbReference>
<dbReference type="InterPro" id="IPR054420">
    <property type="entry name" value="RAE1_2_domI_C"/>
</dbReference>
<protein>
    <recommendedName>
        <fullName evidence="5">Rab proteins geranylgeranyltransferase component A</fullName>
    </recommendedName>
</protein>
<dbReference type="GO" id="GO:0005968">
    <property type="term" value="C:Rab-protein geranylgeranyltransferase complex"/>
    <property type="evidence" value="ECO:0007669"/>
    <property type="project" value="UniProtKB-UniRule"/>
</dbReference>
<name>A0A653DY97_CALMS</name>
<evidence type="ECO:0000256" key="6">
    <source>
        <dbReference type="SAM" id="MobiDB-lite"/>
    </source>
</evidence>
<dbReference type="Gene3D" id="3.30.519.10">
    <property type="entry name" value="Guanine Nucleotide Dissociation Inhibitor, domain 2"/>
    <property type="match status" value="1"/>
</dbReference>
<organism evidence="8 9">
    <name type="scientific">Callosobruchus maculatus</name>
    <name type="common">Southern cowpea weevil</name>
    <name type="synonym">Pulse bruchid</name>
    <dbReference type="NCBI Taxonomy" id="64391"/>
    <lineage>
        <taxon>Eukaryota</taxon>
        <taxon>Metazoa</taxon>
        <taxon>Ecdysozoa</taxon>
        <taxon>Arthropoda</taxon>
        <taxon>Hexapoda</taxon>
        <taxon>Insecta</taxon>
        <taxon>Pterygota</taxon>
        <taxon>Neoptera</taxon>
        <taxon>Endopterygota</taxon>
        <taxon>Coleoptera</taxon>
        <taxon>Polyphaga</taxon>
        <taxon>Cucujiformia</taxon>
        <taxon>Chrysomeloidea</taxon>
        <taxon>Chrysomelidae</taxon>
        <taxon>Bruchinae</taxon>
        <taxon>Bruchini</taxon>
        <taxon>Callosobruchus</taxon>
    </lineage>
</organism>
<dbReference type="GO" id="GO:0005092">
    <property type="term" value="F:GDP-dissociation inhibitor activity"/>
    <property type="evidence" value="ECO:0007669"/>
    <property type="project" value="InterPro"/>
</dbReference>
<dbReference type="InterPro" id="IPR036188">
    <property type="entry name" value="FAD/NAD-bd_sf"/>
</dbReference>
<dbReference type="GO" id="GO:0005096">
    <property type="term" value="F:GTPase activator activity"/>
    <property type="evidence" value="ECO:0007669"/>
    <property type="project" value="UniProtKB-UniRule"/>
</dbReference>
<dbReference type="FunFam" id="1.10.405.10:FF:000003">
    <property type="entry name" value="Rab proteins geranylgeranyltransferase component A"/>
    <property type="match status" value="1"/>
</dbReference>
<dbReference type="GO" id="GO:0005829">
    <property type="term" value="C:cytosol"/>
    <property type="evidence" value="ECO:0007669"/>
    <property type="project" value="UniProtKB-SubCell"/>
</dbReference>
<evidence type="ECO:0000313" key="8">
    <source>
        <dbReference type="EMBL" id="VEN64670.1"/>
    </source>
</evidence>
<dbReference type="AlphaFoldDB" id="A0A653DY97"/>
<proteinExistence type="inferred from homology"/>
<dbReference type="Gene3D" id="3.50.50.60">
    <property type="entry name" value="FAD/NAD(P)-binding domain"/>
    <property type="match status" value="1"/>
</dbReference>
<dbReference type="GO" id="GO:0006886">
    <property type="term" value="P:intracellular protein transport"/>
    <property type="evidence" value="ECO:0007669"/>
    <property type="project" value="InterPro"/>
</dbReference>
<dbReference type="PANTHER" id="PTHR11787">
    <property type="entry name" value="RAB GDP-DISSOCIATION INHIBITOR"/>
    <property type="match status" value="1"/>
</dbReference>
<feature type="compositionally biased region" description="Basic and acidic residues" evidence="6">
    <location>
        <begin position="535"/>
        <end position="561"/>
    </location>
</feature>
<feature type="domain" description="RAE1/2" evidence="7">
    <location>
        <begin position="369"/>
        <end position="488"/>
    </location>
</feature>
<dbReference type="PANTHER" id="PTHR11787:SF4">
    <property type="entry name" value="CHM, RAB ESCORT PROTEIN 1"/>
    <property type="match status" value="1"/>
</dbReference>
<evidence type="ECO:0000256" key="1">
    <source>
        <dbReference type="ARBA" id="ARBA00004514"/>
    </source>
</evidence>
<dbReference type="PRINTS" id="PR00891">
    <property type="entry name" value="RABGDIREP"/>
</dbReference>
<feature type="compositionally biased region" description="Acidic residues" evidence="6">
    <location>
        <begin position="520"/>
        <end position="534"/>
    </location>
</feature>
<comment type="function">
    <text evidence="5">Substrate-binding subunit (component A) of the Rab geranylgeranyltransferase (GGTase) complex. Binds unprenylated Rab proteins and presents the substrate peptide to the catalytic component B. The component A is thought to be regenerated by transferring its prenylated Rab back to the donor membrane.</text>
</comment>
<dbReference type="Gene3D" id="1.10.405.10">
    <property type="entry name" value="Guanine Nucleotide Dissociation Inhibitor, domain 1"/>
    <property type="match status" value="1"/>
</dbReference>
<accession>A0A653DY97</accession>
<dbReference type="Pfam" id="PF00996">
    <property type="entry name" value="GDI"/>
    <property type="match status" value="1"/>
</dbReference>
<evidence type="ECO:0000256" key="5">
    <source>
        <dbReference type="PIRNR" id="PIRNR016550"/>
    </source>
</evidence>
<sequence length="561" mass="64048">MDQLPTDFDVIIVGTGIVESILSAAASRIGKRVLHIDRSCYYGGQWASFSLEGIVKLQEEYLARKDSLGSLKDEQTQDKEFVELCNNLFDIKNIECTWHVQSKTSKAEESIDAVSNQDNKLIQTSIQNEKQETEESVIWNKERLLKESRKFNIDLVPKLQYARGDFVELLISSNIARYSEFKSLSRVLTWLNGRLEVVPCSRSDVFSNDKVSVIEKRMLMKLLTNLEDVENDLNQYQDKTYKEYLKDKKLTPNLIHYVLYAISLSDDGTLCKEGIKNTKRFLGSLGRFGKTPFLFSMYGSGEMPQAFCRLSAVFGGIYALGQPVKGLTISENKFKSLLVNDQKIEGKHLILNMENTPKQFIDLKNTEYIARCILITDRSIMSSEAEHLTLLLYPPENDKNCAILIELGTLTGTCPKDLHLVHITARQKTNPKEDFQHIINNMFNFNEEDNESKKPKVLWSCYFSLPDSNASDVQLKVPDNVFLCTGPDIDLDYDFSVKKAKDIFSKIYPDEEFLPRAPEPEEIVIEGEDEETEDKEVGDKNTDDEATEKKVAEAEEKQFED</sequence>
<keyword evidence="9" id="KW-1185">Reference proteome</keyword>
<dbReference type="InterPro" id="IPR018203">
    <property type="entry name" value="GDP_dissociation_inhibitor"/>
</dbReference>
<reference evidence="8 9" key="1">
    <citation type="submission" date="2019-01" db="EMBL/GenBank/DDBJ databases">
        <authorList>
            <person name="Sayadi A."/>
        </authorList>
    </citation>
    <scope>NUCLEOTIDE SEQUENCE [LARGE SCALE GENOMIC DNA]</scope>
</reference>
<dbReference type="GO" id="GO:0007264">
    <property type="term" value="P:small GTPase-mediated signal transduction"/>
    <property type="evidence" value="ECO:0007669"/>
    <property type="project" value="UniProtKB-UniRule"/>
</dbReference>
<comment type="similarity">
    <text evidence="2 5">Belongs to the Rab GDI family.</text>
</comment>
<gene>
    <name evidence="8" type="ORF">CALMAC_LOCUS21148</name>
</gene>
<dbReference type="SUPFAM" id="SSF51905">
    <property type="entry name" value="FAD/NAD(P)-binding domain"/>
    <property type="match status" value="1"/>
</dbReference>
<dbReference type="Pfam" id="PF22603">
    <property type="entry name" value="RAE1_2_domI_C"/>
    <property type="match status" value="1"/>
</dbReference>
<evidence type="ECO:0000256" key="4">
    <source>
        <dbReference type="ARBA" id="ARBA00022490"/>
    </source>
</evidence>
<dbReference type="Proteomes" id="UP000410492">
    <property type="component" value="Unassembled WGS sequence"/>
</dbReference>
<dbReference type="EMBL" id="CAACVG010015660">
    <property type="protein sequence ID" value="VEN64670.1"/>
    <property type="molecule type" value="Genomic_DNA"/>
</dbReference>
<keyword evidence="3 5" id="KW-0343">GTPase activation</keyword>
<feature type="region of interest" description="Disordered" evidence="6">
    <location>
        <begin position="514"/>
        <end position="561"/>
    </location>
</feature>
<keyword evidence="4 5" id="KW-0963">Cytoplasm</keyword>
<dbReference type="GO" id="GO:0016192">
    <property type="term" value="P:vesicle-mediated transport"/>
    <property type="evidence" value="ECO:0007669"/>
    <property type="project" value="TreeGrafter"/>
</dbReference>
<dbReference type="SUPFAM" id="SSF54373">
    <property type="entry name" value="FAD-linked reductases, C-terminal domain"/>
    <property type="match status" value="1"/>
</dbReference>